<gene>
    <name evidence="2" type="ordered locus">Ecym_4384</name>
</gene>
<dbReference type="PANTHER" id="PTHR28096:SF1">
    <property type="entry name" value="PROTEIN FAF1"/>
    <property type="match status" value="1"/>
</dbReference>
<accession>G8JTT6</accession>
<evidence type="ECO:0000256" key="1">
    <source>
        <dbReference type="SAM" id="MobiDB-lite"/>
    </source>
</evidence>
<evidence type="ECO:0000313" key="3">
    <source>
        <dbReference type="Proteomes" id="UP000006790"/>
    </source>
</evidence>
<dbReference type="Proteomes" id="UP000006790">
    <property type="component" value="Chromosome 4"/>
</dbReference>
<dbReference type="GeneID" id="11471577"/>
<protein>
    <recommendedName>
        <fullName evidence="4">Protein FAF1</fullName>
    </recommendedName>
</protein>
<name>G8JTT6_ERECY</name>
<feature type="compositionally biased region" description="Low complexity" evidence="1">
    <location>
        <begin position="44"/>
        <end position="55"/>
    </location>
</feature>
<dbReference type="STRING" id="931890.G8JTT6"/>
<evidence type="ECO:0000313" key="2">
    <source>
        <dbReference type="EMBL" id="AET39439.1"/>
    </source>
</evidence>
<dbReference type="GO" id="GO:0005730">
    <property type="term" value="C:nucleolus"/>
    <property type="evidence" value="ECO:0007669"/>
    <property type="project" value="EnsemblFungi"/>
</dbReference>
<reference evidence="3" key="1">
    <citation type="journal article" date="2012" name="G3 (Bethesda)">
        <title>Pichia sorbitophila, an interspecies yeast hybrid reveals early steps of genome resolution following polyploidization.</title>
        <authorList>
            <person name="Leh Louis V."/>
            <person name="Despons L."/>
            <person name="Friedrich A."/>
            <person name="Martin T."/>
            <person name="Durrens P."/>
            <person name="Casaregola S."/>
            <person name="Neuveglise C."/>
            <person name="Fairhead C."/>
            <person name="Marck C."/>
            <person name="Cruz J.A."/>
            <person name="Straub M.L."/>
            <person name="Kugler V."/>
            <person name="Sacerdot C."/>
            <person name="Uzunov Z."/>
            <person name="Thierry A."/>
            <person name="Weiss S."/>
            <person name="Bleykasten C."/>
            <person name="De Montigny J."/>
            <person name="Jacques N."/>
            <person name="Jung P."/>
            <person name="Lemaire M."/>
            <person name="Mallet S."/>
            <person name="Morel G."/>
            <person name="Richard G.F."/>
            <person name="Sarkar A."/>
            <person name="Savel G."/>
            <person name="Schacherer J."/>
            <person name="Seret M.L."/>
            <person name="Talla E."/>
            <person name="Samson G."/>
            <person name="Jubin C."/>
            <person name="Poulain J."/>
            <person name="Vacherie B."/>
            <person name="Barbe V."/>
            <person name="Pelletier E."/>
            <person name="Sherman D.J."/>
            <person name="Westhof E."/>
            <person name="Weissenbach J."/>
            <person name="Baret P.V."/>
            <person name="Wincker P."/>
            <person name="Gaillardin C."/>
            <person name="Dujon B."/>
            <person name="Souciet J.L."/>
        </authorList>
    </citation>
    <scope>NUCLEOTIDE SEQUENCE [LARGE SCALE GENOMIC DNA]</scope>
    <source>
        <strain evidence="3">CBS 270.75 / DBVPG 7215 / KCTC 17166 / NRRL Y-17582</strain>
    </source>
</reference>
<sequence length="323" mass="36043">MSDEDELQYLKQLEAQRNAFEAQFGSLEDMGFQDKTKKTVIQNDGDGQSDTGSDSDSTETETETETETDSNAPPEPAPPAQPAQPKIITFSGPADNYIPPSKHQQRLLRSGKAPSINQLQELPSENDADDDSSFAERQNLKNDIELQTFLKESHLLSALSSSNSNSSGAELTLQTINSNDFHGKIRSRTLERRLQSLSAVNGKAQSLEKVPINIRRGMLQKHQTRIRQHEQLARDAGIILPNVKKGQFRKIDATHKKDIERRIGSSIKSADRRRFKAKKRDKGLRINSIGQSTRNGLVISKSEIARITAAPGKDPKKKKKNHR</sequence>
<dbReference type="InParanoid" id="G8JTT6"/>
<dbReference type="AlphaFoldDB" id="G8JTT6"/>
<dbReference type="PANTHER" id="PTHR28096">
    <property type="entry name" value="PROTEIN FAF1"/>
    <property type="match status" value="1"/>
</dbReference>
<proteinExistence type="predicted"/>
<dbReference type="EMBL" id="CP002500">
    <property type="protein sequence ID" value="AET39439.1"/>
    <property type="molecule type" value="Genomic_DNA"/>
</dbReference>
<evidence type="ECO:0008006" key="4">
    <source>
        <dbReference type="Google" id="ProtNLM"/>
    </source>
</evidence>
<dbReference type="OrthoDB" id="5556956at2759"/>
<dbReference type="GO" id="GO:0000462">
    <property type="term" value="P:maturation of SSU-rRNA from tricistronic rRNA transcript (SSU-rRNA, 5.8S rRNA, LSU-rRNA)"/>
    <property type="evidence" value="ECO:0007669"/>
    <property type="project" value="EnsemblFungi"/>
</dbReference>
<dbReference type="OMA" id="FEAQFKP"/>
<feature type="region of interest" description="Disordered" evidence="1">
    <location>
        <begin position="27"/>
        <end position="110"/>
    </location>
</feature>
<dbReference type="RefSeq" id="XP_003646256.1">
    <property type="nucleotide sequence ID" value="XM_003646208.1"/>
</dbReference>
<keyword evidence="3" id="KW-1185">Reference proteome</keyword>
<dbReference type="KEGG" id="erc:Ecym_4384"/>
<dbReference type="eggNOG" id="ENOG502QVP1">
    <property type="taxonomic scope" value="Eukaryota"/>
</dbReference>
<feature type="compositionally biased region" description="Pro residues" evidence="1">
    <location>
        <begin position="73"/>
        <end position="82"/>
    </location>
</feature>
<dbReference type="HOGENOM" id="CLU_069402_0_0_1"/>
<dbReference type="InterPro" id="IPR053030">
    <property type="entry name" value="Ribosomal_biogenesis_FAF1-like"/>
</dbReference>
<feature type="compositionally biased region" description="Acidic residues" evidence="1">
    <location>
        <begin position="56"/>
        <end position="68"/>
    </location>
</feature>
<organism evidence="2 3">
    <name type="scientific">Eremothecium cymbalariae (strain CBS 270.75 / DBVPG 7215 / KCTC 17166 / NRRL Y-17582)</name>
    <name type="common">Yeast</name>
    <dbReference type="NCBI Taxonomy" id="931890"/>
    <lineage>
        <taxon>Eukaryota</taxon>
        <taxon>Fungi</taxon>
        <taxon>Dikarya</taxon>
        <taxon>Ascomycota</taxon>
        <taxon>Saccharomycotina</taxon>
        <taxon>Saccharomycetes</taxon>
        <taxon>Saccharomycetales</taxon>
        <taxon>Saccharomycetaceae</taxon>
        <taxon>Eremothecium</taxon>
    </lineage>
</organism>
<dbReference type="FunCoup" id="G8JTT6">
    <property type="interactions" value="230"/>
</dbReference>